<name>A0A1K0J3N7_CUPNE</name>
<evidence type="ECO:0000259" key="2">
    <source>
        <dbReference type="Pfam" id="PF09828"/>
    </source>
</evidence>
<dbReference type="Pfam" id="PF20229">
    <property type="entry name" value="ChrB_N"/>
    <property type="match status" value="1"/>
</dbReference>
<evidence type="ECO:0000259" key="3">
    <source>
        <dbReference type="Pfam" id="PF20229"/>
    </source>
</evidence>
<reference evidence="4" key="1">
    <citation type="submission" date="2016-09" db="EMBL/GenBank/DDBJ databases">
        <authorList>
            <person name="Capua I."/>
            <person name="De Benedictis P."/>
            <person name="Joannis T."/>
            <person name="Lombin L.H."/>
            <person name="Cattoli G."/>
        </authorList>
    </citation>
    <scope>NUCLEOTIDE SEQUENCE</scope>
    <source>
        <strain evidence="4">B9</strain>
    </source>
</reference>
<accession>A0A1K0J3N7</accession>
<protein>
    <submittedName>
        <fullName evidence="4">Protein ChrB</fullName>
    </submittedName>
</protein>
<gene>
    <name evidence="4" type="primary">chrB</name>
    <name evidence="4" type="ORF">CNECB9_760012</name>
</gene>
<dbReference type="InterPro" id="IPR046858">
    <property type="entry name" value="ChrB_N"/>
</dbReference>
<dbReference type="Pfam" id="PF09828">
    <property type="entry name" value="ChrB_C"/>
    <property type="match status" value="1"/>
</dbReference>
<dbReference type="InterPro" id="IPR018634">
    <property type="entry name" value="ChrB_C"/>
</dbReference>
<dbReference type="EMBL" id="FMSH01000525">
    <property type="protein sequence ID" value="SCV00756.1"/>
    <property type="molecule type" value="Genomic_DNA"/>
</dbReference>
<feature type="region of interest" description="Disordered" evidence="1">
    <location>
        <begin position="158"/>
        <end position="180"/>
    </location>
</feature>
<feature type="domain" description="ChrB N-terminal" evidence="3">
    <location>
        <begin position="23"/>
        <end position="104"/>
    </location>
</feature>
<evidence type="ECO:0000313" key="4">
    <source>
        <dbReference type="EMBL" id="SCV00756.1"/>
    </source>
</evidence>
<dbReference type="RefSeq" id="WP_340530688.1">
    <property type="nucleotide sequence ID" value="NZ_FMSH01000525.1"/>
</dbReference>
<proteinExistence type="predicted"/>
<sequence length="318" mass="34838">MEPAPELWTLLVISLPTRGATARMRIWRALKALGCAALRDGAYLLPTACAQSAQLRDLADETIQEGGQAWLLNVRAQDPAEAHAYRTLFDRTADYAGWLAALSKDRKNLSGQDEAGIARLLRRHGRAFDAIAGTDFFPNDASANAALQWRDFNSAVETLRSPGEPQPASGGIPRRDPAQYQGRDWATRRHLWVDRVASAWLIQRFIDPHARFLWLEHPADCPDDALGFDFDGAAFTHVGDKVSFEVLLASFGLDADRGLARLANMVHALDIGGAQVPEASGFEAVLAGARERLADDNALLAEIGRTLDSLYVHFSGKR</sequence>
<evidence type="ECO:0000256" key="1">
    <source>
        <dbReference type="SAM" id="MobiDB-lite"/>
    </source>
</evidence>
<dbReference type="AlphaFoldDB" id="A0A1K0J3N7"/>
<feature type="domain" description="ChrB C-terminal" evidence="2">
    <location>
        <begin position="185"/>
        <end position="313"/>
    </location>
</feature>
<organism evidence="4">
    <name type="scientific">Cupriavidus necator</name>
    <name type="common">Alcaligenes eutrophus</name>
    <name type="synonym">Ralstonia eutropha</name>
    <dbReference type="NCBI Taxonomy" id="106590"/>
    <lineage>
        <taxon>Bacteria</taxon>
        <taxon>Pseudomonadati</taxon>
        <taxon>Pseudomonadota</taxon>
        <taxon>Betaproteobacteria</taxon>
        <taxon>Burkholderiales</taxon>
        <taxon>Burkholderiaceae</taxon>
        <taxon>Cupriavidus</taxon>
    </lineage>
</organism>